<organism evidence="3 4">
    <name type="scientific">Lasiosphaeria hispida</name>
    <dbReference type="NCBI Taxonomy" id="260671"/>
    <lineage>
        <taxon>Eukaryota</taxon>
        <taxon>Fungi</taxon>
        <taxon>Dikarya</taxon>
        <taxon>Ascomycota</taxon>
        <taxon>Pezizomycotina</taxon>
        <taxon>Sordariomycetes</taxon>
        <taxon>Sordariomycetidae</taxon>
        <taxon>Sordariales</taxon>
        <taxon>Lasiosphaeriaceae</taxon>
        <taxon>Lasiosphaeria</taxon>
    </lineage>
</organism>
<evidence type="ECO:0000313" key="3">
    <source>
        <dbReference type="EMBL" id="KAK3356832.1"/>
    </source>
</evidence>
<dbReference type="EMBL" id="JAUIQD010000003">
    <property type="protein sequence ID" value="KAK3356832.1"/>
    <property type="molecule type" value="Genomic_DNA"/>
</dbReference>
<proteinExistence type="predicted"/>
<feature type="compositionally biased region" description="Low complexity" evidence="1">
    <location>
        <begin position="183"/>
        <end position="212"/>
    </location>
</feature>
<dbReference type="Proteomes" id="UP001275084">
    <property type="component" value="Unassembled WGS sequence"/>
</dbReference>
<reference evidence="3" key="2">
    <citation type="submission" date="2023-06" db="EMBL/GenBank/DDBJ databases">
        <authorList>
            <consortium name="Lawrence Berkeley National Laboratory"/>
            <person name="Haridas S."/>
            <person name="Hensen N."/>
            <person name="Bonometti L."/>
            <person name="Westerberg I."/>
            <person name="Brannstrom I.O."/>
            <person name="Guillou S."/>
            <person name="Cros-Aarteil S."/>
            <person name="Calhoun S."/>
            <person name="Kuo A."/>
            <person name="Mondo S."/>
            <person name="Pangilinan J."/>
            <person name="Riley R."/>
            <person name="Labutti K."/>
            <person name="Andreopoulos B."/>
            <person name="Lipzen A."/>
            <person name="Chen C."/>
            <person name="Yanf M."/>
            <person name="Daum C."/>
            <person name="Ng V."/>
            <person name="Clum A."/>
            <person name="Steindorff A."/>
            <person name="Ohm R."/>
            <person name="Martin F."/>
            <person name="Silar P."/>
            <person name="Natvig D."/>
            <person name="Lalanne C."/>
            <person name="Gautier V."/>
            <person name="Ament-Velasquez S.L."/>
            <person name="Kruys A."/>
            <person name="Hutchinson M.I."/>
            <person name="Powell A.J."/>
            <person name="Barry K."/>
            <person name="Miller A.N."/>
            <person name="Grigoriev I.V."/>
            <person name="Debuchy R."/>
            <person name="Gladieux P."/>
            <person name="Thoren M.H."/>
            <person name="Johannesson H."/>
        </authorList>
    </citation>
    <scope>NUCLEOTIDE SEQUENCE</scope>
    <source>
        <strain evidence="3">CBS 955.72</strain>
    </source>
</reference>
<keyword evidence="2" id="KW-0472">Membrane</keyword>
<protein>
    <submittedName>
        <fullName evidence="3">Uncharacterized protein</fullName>
    </submittedName>
</protein>
<keyword evidence="4" id="KW-1185">Reference proteome</keyword>
<reference evidence="3" key="1">
    <citation type="journal article" date="2023" name="Mol. Phylogenet. Evol.">
        <title>Genome-scale phylogeny and comparative genomics of the fungal order Sordariales.</title>
        <authorList>
            <person name="Hensen N."/>
            <person name="Bonometti L."/>
            <person name="Westerberg I."/>
            <person name="Brannstrom I.O."/>
            <person name="Guillou S."/>
            <person name="Cros-Aarteil S."/>
            <person name="Calhoun S."/>
            <person name="Haridas S."/>
            <person name="Kuo A."/>
            <person name="Mondo S."/>
            <person name="Pangilinan J."/>
            <person name="Riley R."/>
            <person name="LaButti K."/>
            <person name="Andreopoulos B."/>
            <person name="Lipzen A."/>
            <person name="Chen C."/>
            <person name="Yan M."/>
            <person name="Daum C."/>
            <person name="Ng V."/>
            <person name="Clum A."/>
            <person name="Steindorff A."/>
            <person name="Ohm R.A."/>
            <person name="Martin F."/>
            <person name="Silar P."/>
            <person name="Natvig D.O."/>
            <person name="Lalanne C."/>
            <person name="Gautier V."/>
            <person name="Ament-Velasquez S.L."/>
            <person name="Kruys A."/>
            <person name="Hutchinson M.I."/>
            <person name="Powell A.J."/>
            <person name="Barry K."/>
            <person name="Miller A.N."/>
            <person name="Grigoriev I.V."/>
            <person name="Debuchy R."/>
            <person name="Gladieux P."/>
            <person name="Hiltunen Thoren M."/>
            <person name="Johannesson H."/>
        </authorList>
    </citation>
    <scope>NUCLEOTIDE SEQUENCE</scope>
    <source>
        <strain evidence="3">CBS 955.72</strain>
    </source>
</reference>
<evidence type="ECO:0000256" key="1">
    <source>
        <dbReference type="SAM" id="MobiDB-lite"/>
    </source>
</evidence>
<sequence length="316" mass="32580">MSIITSQSRVILGPLTATFQPPAQCSVGVGVCSTCDAVFYGQRCGSAGPQDDTTCWPPTTQGALRPSSTLSGWGLYSPGISCPVGFTSACHATADSSRADWAMQFLMEPGETAVGCCPPGFNCHNQNGQTCIAVVRTITLSTVTCRSGRFEGFDFATIPNAAVPSLNIFAPMIQIAWKASDQPPSSTSSPPSSSSRETPPTPPTSGSLNPPTAAASPEPSGLSGAAIAGISVTATVLVLGAVLGAVFVWWKKRRAAAAAAKLRQEHQPMPGDGGTESRIGELSAYEKPVELTVMSDRYEALGSVPRRGGASLELAG</sequence>
<feature type="transmembrane region" description="Helical" evidence="2">
    <location>
        <begin position="226"/>
        <end position="250"/>
    </location>
</feature>
<name>A0AAJ0MFM2_9PEZI</name>
<gene>
    <name evidence="3" type="ORF">B0T25DRAFT_537507</name>
</gene>
<dbReference type="AlphaFoldDB" id="A0AAJ0MFM2"/>
<comment type="caution">
    <text evidence="3">The sequence shown here is derived from an EMBL/GenBank/DDBJ whole genome shotgun (WGS) entry which is preliminary data.</text>
</comment>
<feature type="region of interest" description="Disordered" evidence="1">
    <location>
        <begin position="179"/>
        <end position="220"/>
    </location>
</feature>
<keyword evidence="2" id="KW-1133">Transmembrane helix</keyword>
<evidence type="ECO:0000256" key="2">
    <source>
        <dbReference type="SAM" id="Phobius"/>
    </source>
</evidence>
<accession>A0AAJ0MFM2</accession>
<keyword evidence="2" id="KW-0812">Transmembrane</keyword>
<evidence type="ECO:0000313" key="4">
    <source>
        <dbReference type="Proteomes" id="UP001275084"/>
    </source>
</evidence>